<evidence type="ECO:0000313" key="1">
    <source>
        <dbReference type="EMBL" id="KAL1394648.1"/>
    </source>
</evidence>
<comment type="caution">
    <text evidence="1">The sequence shown here is derived from an EMBL/GenBank/DDBJ whole genome shotgun (WGS) entry which is preliminary data.</text>
</comment>
<name>A0ABD1D4X8_CULPP</name>
<keyword evidence="2" id="KW-1185">Reference proteome</keyword>
<sequence length="116" mass="13256">MFLLLIAIQLTASQELPPKYGCTLHHLKSNDPIKQDFHISGRLSYLSPNKLNHNPFNDFNRLLDMGLCLEATVSYHAGVLRTSINCINSTQSNRVPFPRISLENVRMDWADCTRTR</sequence>
<dbReference type="EMBL" id="JBEHCU010007493">
    <property type="protein sequence ID" value="KAL1394648.1"/>
    <property type="molecule type" value="Genomic_DNA"/>
</dbReference>
<dbReference type="Proteomes" id="UP001562425">
    <property type="component" value="Unassembled WGS sequence"/>
</dbReference>
<feature type="non-terminal residue" evidence="1">
    <location>
        <position position="116"/>
    </location>
</feature>
<dbReference type="AlphaFoldDB" id="A0ABD1D4X8"/>
<reference evidence="1 2" key="1">
    <citation type="submission" date="2024-05" db="EMBL/GenBank/DDBJ databases">
        <title>Culex pipiens pipiens assembly and annotation.</title>
        <authorList>
            <person name="Alout H."/>
            <person name="Durand T."/>
        </authorList>
    </citation>
    <scope>NUCLEOTIDE SEQUENCE [LARGE SCALE GENOMIC DNA]</scope>
    <source>
        <strain evidence="1">HA-2024</strain>
        <tissue evidence="1">Whole body</tissue>
    </source>
</reference>
<organism evidence="1 2">
    <name type="scientific">Culex pipiens pipiens</name>
    <name type="common">Northern house mosquito</name>
    <dbReference type="NCBI Taxonomy" id="38569"/>
    <lineage>
        <taxon>Eukaryota</taxon>
        <taxon>Metazoa</taxon>
        <taxon>Ecdysozoa</taxon>
        <taxon>Arthropoda</taxon>
        <taxon>Hexapoda</taxon>
        <taxon>Insecta</taxon>
        <taxon>Pterygota</taxon>
        <taxon>Neoptera</taxon>
        <taxon>Endopterygota</taxon>
        <taxon>Diptera</taxon>
        <taxon>Nematocera</taxon>
        <taxon>Culicoidea</taxon>
        <taxon>Culicidae</taxon>
        <taxon>Culicinae</taxon>
        <taxon>Culicini</taxon>
        <taxon>Culex</taxon>
        <taxon>Culex</taxon>
    </lineage>
</organism>
<evidence type="ECO:0000313" key="2">
    <source>
        <dbReference type="Proteomes" id="UP001562425"/>
    </source>
</evidence>
<proteinExistence type="predicted"/>
<protein>
    <submittedName>
        <fullName evidence="1">Uncharacterized protein</fullName>
    </submittedName>
</protein>
<accession>A0ABD1D4X8</accession>
<gene>
    <name evidence="1" type="ORF">pipiens_011793</name>
</gene>